<dbReference type="STRING" id="1081102.A0A167XUL1"/>
<protein>
    <recommendedName>
        <fullName evidence="4">adenosine deaminase</fullName>
        <ecNumber evidence="4">3.5.4.4</ecNumber>
    </recommendedName>
</protein>
<keyword evidence="7" id="KW-0732">Signal</keyword>
<keyword evidence="6" id="KW-0479">Metal-binding</keyword>
<dbReference type="InterPro" id="IPR032466">
    <property type="entry name" value="Metal_Hydrolase"/>
</dbReference>
<evidence type="ECO:0000259" key="11">
    <source>
        <dbReference type="Pfam" id="PF00962"/>
    </source>
</evidence>
<dbReference type="FunFam" id="3.20.20.140:FF:000017">
    <property type="entry name" value="Adenosine deaminase 2"/>
    <property type="match status" value="1"/>
</dbReference>
<dbReference type="EC" id="3.5.4.4" evidence="4"/>
<dbReference type="InterPro" id="IPR001365">
    <property type="entry name" value="A_deaminase_dom"/>
</dbReference>
<dbReference type="OrthoDB" id="7202371at2759"/>
<keyword evidence="5" id="KW-0964">Secreted</keyword>
<reference evidence="12 13" key="1">
    <citation type="journal article" date="2016" name="Genome Biol. Evol.">
        <title>Divergent and convergent evolution of fungal pathogenicity.</title>
        <authorList>
            <person name="Shang Y."/>
            <person name="Xiao G."/>
            <person name="Zheng P."/>
            <person name="Cen K."/>
            <person name="Zhan S."/>
            <person name="Wang C."/>
        </authorList>
    </citation>
    <scope>NUCLEOTIDE SEQUENCE [LARGE SCALE GENOMIC DNA]</scope>
    <source>
        <strain evidence="12 13">RCEF 264</strain>
    </source>
</reference>
<dbReference type="GO" id="GO:0006154">
    <property type="term" value="P:adenosine catabolic process"/>
    <property type="evidence" value="ECO:0007669"/>
    <property type="project" value="TreeGrafter"/>
</dbReference>
<evidence type="ECO:0000313" key="12">
    <source>
        <dbReference type="EMBL" id="OAA65425.1"/>
    </source>
</evidence>
<dbReference type="GO" id="GO:0004000">
    <property type="term" value="F:adenosine deaminase activity"/>
    <property type="evidence" value="ECO:0007669"/>
    <property type="project" value="TreeGrafter"/>
</dbReference>
<evidence type="ECO:0000256" key="7">
    <source>
        <dbReference type="ARBA" id="ARBA00022729"/>
    </source>
</evidence>
<dbReference type="Pfam" id="PF00962">
    <property type="entry name" value="A_deaminase"/>
    <property type="match status" value="1"/>
</dbReference>
<comment type="caution">
    <text evidence="12">The sequence shown here is derived from an EMBL/GenBank/DDBJ whole genome shotgun (WGS) entry which is preliminary data.</text>
</comment>
<dbReference type="EMBL" id="AZHD01000003">
    <property type="protein sequence ID" value="OAA65425.1"/>
    <property type="molecule type" value="Genomic_DNA"/>
</dbReference>
<dbReference type="PANTHER" id="PTHR11409">
    <property type="entry name" value="ADENOSINE DEAMINASE"/>
    <property type="match status" value="1"/>
</dbReference>
<keyword evidence="13" id="KW-1185">Reference proteome</keyword>
<evidence type="ECO:0000256" key="3">
    <source>
        <dbReference type="ARBA" id="ARBA00006083"/>
    </source>
</evidence>
<name>A0A167XUL1_9HYPO</name>
<proteinExistence type="inferred from homology"/>
<evidence type="ECO:0000256" key="1">
    <source>
        <dbReference type="ARBA" id="ARBA00001947"/>
    </source>
</evidence>
<evidence type="ECO:0000313" key="13">
    <source>
        <dbReference type="Proteomes" id="UP000076874"/>
    </source>
</evidence>
<evidence type="ECO:0000256" key="9">
    <source>
        <dbReference type="ARBA" id="ARBA00047764"/>
    </source>
</evidence>
<dbReference type="GO" id="GO:0046872">
    <property type="term" value="F:metal ion binding"/>
    <property type="evidence" value="ECO:0007669"/>
    <property type="project" value="UniProtKB-KW"/>
</dbReference>
<comment type="catalytic activity">
    <reaction evidence="9">
        <text>adenosine + H2O + H(+) = inosine + NH4(+)</text>
        <dbReference type="Rhea" id="RHEA:24408"/>
        <dbReference type="ChEBI" id="CHEBI:15377"/>
        <dbReference type="ChEBI" id="CHEBI:15378"/>
        <dbReference type="ChEBI" id="CHEBI:16335"/>
        <dbReference type="ChEBI" id="CHEBI:17596"/>
        <dbReference type="ChEBI" id="CHEBI:28938"/>
        <dbReference type="EC" id="3.5.4.4"/>
    </reaction>
</comment>
<evidence type="ECO:0000256" key="8">
    <source>
        <dbReference type="ARBA" id="ARBA00022801"/>
    </source>
</evidence>
<dbReference type="SUPFAM" id="SSF51556">
    <property type="entry name" value="Metallo-dependent hydrolases"/>
    <property type="match status" value="1"/>
</dbReference>
<evidence type="ECO:0000256" key="10">
    <source>
        <dbReference type="SAM" id="MobiDB-lite"/>
    </source>
</evidence>
<dbReference type="Gene3D" id="3.20.20.140">
    <property type="entry name" value="Metal-dependent hydrolases"/>
    <property type="match status" value="1"/>
</dbReference>
<evidence type="ECO:0000256" key="5">
    <source>
        <dbReference type="ARBA" id="ARBA00022525"/>
    </source>
</evidence>
<dbReference type="PANTHER" id="PTHR11409:SF37">
    <property type="entry name" value="ADENOSINE DEAMINASE DOMAIN-CONTAINING PROTEIN"/>
    <property type="match status" value="1"/>
</dbReference>
<evidence type="ECO:0000256" key="4">
    <source>
        <dbReference type="ARBA" id="ARBA00012784"/>
    </source>
</evidence>
<organism evidence="12 13">
    <name type="scientific">Niveomyces insectorum RCEF 264</name>
    <dbReference type="NCBI Taxonomy" id="1081102"/>
    <lineage>
        <taxon>Eukaryota</taxon>
        <taxon>Fungi</taxon>
        <taxon>Dikarya</taxon>
        <taxon>Ascomycota</taxon>
        <taxon>Pezizomycotina</taxon>
        <taxon>Sordariomycetes</taxon>
        <taxon>Hypocreomycetidae</taxon>
        <taxon>Hypocreales</taxon>
        <taxon>Cordycipitaceae</taxon>
        <taxon>Niveomyces</taxon>
    </lineage>
</organism>
<evidence type="ECO:0000256" key="2">
    <source>
        <dbReference type="ARBA" id="ARBA00004613"/>
    </source>
</evidence>
<comment type="cofactor">
    <cofactor evidence="1">
        <name>Zn(2+)</name>
        <dbReference type="ChEBI" id="CHEBI:29105"/>
    </cofactor>
</comment>
<comment type="similarity">
    <text evidence="3">Belongs to the metallo-dependent hydrolases superfamily. Adenosine and AMP deaminases family. ADGF subfamily.</text>
</comment>
<evidence type="ECO:0000256" key="6">
    <source>
        <dbReference type="ARBA" id="ARBA00022723"/>
    </source>
</evidence>
<dbReference type="InterPro" id="IPR006330">
    <property type="entry name" value="Ado/ade_deaminase"/>
</dbReference>
<dbReference type="GO" id="GO:0005576">
    <property type="term" value="C:extracellular region"/>
    <property type="evidence" value="ECO:0007669"/>
    <property type="project" value="UniProtKB-SubCell"/>
</dbReference>
<dbReference type="GO" id="GO:0046103">
    <property type="term" value="P:inosine biosynthetic process"/>
    <property type="evidence" value="ECO:0007669"/>
    <property type="project" value="TreeGrafter"/>
</dbReference>
<dbReference type="Proteomes" id="UP000076874">
    <property type="component" value="Unassembled WGS sequence"/>
</dbReference>
<sequence length="610" mass="68956">MNSSSTADAPAQLDASVPGCSQQQELASPLASNLDGAGTAAPLDSDAAAAEKRVKQYFDDRKHIVITEQAMSFEHRCQSNSTHAERLADELLQGLRIKDKRTVFDRAGTVTGYGNQKHPRFPGDHFLTNKSLIDETQLLQAAKRLPKGGHLHIHFNSCLRPHVLLNLAQDMDRMFITSDIPLVASEPNGAHNFFLCEIQFSILAPSKENPGDIFSRDYKPRQTMRFRDFLQKFPTEEFGKPPMEWLVSKLIFSEEETYDIPQTSYGAWERFNGRTRMMKGLFNYVSVYRKYTELFLQDLLDDNIQYAEIRPNFMMTNQLWNDEGTEQLSNVGIVELIINACEDFKKKKHDRHFDGIKIIYCTPRSFSRALVKGALAECLQFKIRWPNYIAGFDLVGEEAKGHPLRTFVPEFLDFKEECKAANVDIPFLFHCGETLDAGTEIDGNLVDALRLGSKRIGHGFALTRHPYVLQEMKNNGVCVEACPISNEILGLTPRIGGHAMYSFLAVNLPCTVASDNGTLFQSTLSHDFYQVMVGKANMSLFGWRQLAEWSLKHACLTPAELEVAHSKWHEAWCEYVIWLLQTYGNESPAVQAELATLEQNKFLAANKLPL</sequence>
<feature type="region of interest" description="Disordered" evidence="10">
    <location>
        <begin position="1"/>
        <end position="33"/>
    </location>
</feature>
<feature type="domain" description="Adenosine deaminase" evidence="11">
    <location>
        <begin position="295"/>
        <end position="556"/>
    </location>
</feature>
<comment type="subcellular location">
    <subcellularLocation>
        <location evidence="2">Secreted</location>
    </subcellularLocation>
</comment>
<gene>
    <name evidence="12" type="ORF">SPI_02212</name>
</gene>
<keyword evidence="8" id="KW-0378">Hydrolase</keyword>
<accession>A0A167XUL1</accession>
<dbReference type="AlphaFoldDB" id="A0A167XUL1"/>